<dbReference type="EMBL" id="REGN01008632">
    <property type="protein sequence ID" value="RNA03097.1"/>
    <property type="molecule type" value="Genomic_DNA"/>
</dbReference>
<accession>A0A3M7PVF2</accession>
<reference evidence="1 2" key="1">
    <citation type="journal article" date="2018" name="Sci. Rep.">
        <title>Genomic signatures of local adaptation to the degree of environmental predictability in rotifers.</title>
        <authorList>
            <person name="Franch-Gras L."/>
            <person name="Hahn C."/>
            <person name="Garcia-Roger E.M."/>
            <person name="Carmona M.J."/>
            <person name="Serra M."/>
            <person name="Gomez A."/>
        </authorList>
    </citation>
    <scope>NUCLEOTIDE SEQUENCE [LARGE SCALE GENOMIC DNA]</scope>
    <source>
        <strain evidence="1">HYR1</strain>
    </source>
</reference>
<dbReference type="Proteomes" id="UP000276133">
    <property type="component" value="Unassembled WGS sequence"/>
</dbReference>
<name>A0A3M7PVF2_BRAPC</name>
<gene>
    <name evidence="1" type="ORF">BpHYR1_019918</name>
</gene>
<feature type="non-terminal residue" evidence="1">
    <location>
        <position position="1"/>
    </location>
</feature>
<sequence length="126" mass="14976">KGHILKLMFMITELFNIPNFFYIEDSVTEFQEFNGNEHQSSKDKSSCIRALTFMSKTMRMAFNDCDRKDQLSSKCIQEFLNDKEIDKLKDFIMDFPSRYENPEKSECKYLRKIILDNLYGKNGNKN</sequence>
<evidence type="ECO:0000313" key="1">
    <source>
        <dbReference type="EMBL" id="RNA03097.1"/>
    </source>
</evidence>
<organism evidence="1 2">
    <name type="scientific">Brachionus plicatilis</name>
    <name type="common">Marine rotifer</name>
    <name type="synonym">Brachionus muelleri</name>
    <dbReference type="NCBI Taxonomy" id="10195"/>
    <lineage>
        <taxon>Eukaryota</taxon>
        <taxon>Metazoa</taxon>
        <taxon>Spiralia</taxon>
        <taxon>Gnathifera</taxon>
        <taxon>Rotifera</taxon>
        <taxon>Eurotatoria</taxon>
        <taxon>Monogononta</taxon>
        <taxon>Pseudotrocha</taxon>
        <taxon>Ploima</taxon>
        <taxon>Brachionidae</taxon>
        <taxon>Brachionus</taxon>
    </lineage>
</organism>
<proteinExistence type="predicted"/>
<evidence type="ECO:0000313" key="2">
    <source>
        <dbReference type="Proteomes" id="UP000276133"/>
    </source>
</evidence>
<dbReference type="AlphaFoldDB" id="A0A3M7PVF2"/>
<protein>
    <submittedName>
        <fullName evidence="1">Uncharacterized protein</fullName>
    </submittedName>
</protein>
<keyword evidence="2" id="KW-1185">Reference proteome</keyword>
<comment type="caution">
    <text evidence="1">The sequence shown here is derived from an EMBL/GenBank/DDBJ whole genome shotgun (WGS) entry which is preliminary data.</text>
</comment>